<name>A0A2N1UN80_9BACT</name>
<feature type="non-terminal residue" evidence="1">
    <location>
        <position position="96"/>
    </location>
</feature>
<comment type="caution">
    <text evidence="1">The sequence shown here is derived from an EMBL/GenBank/DDBJ whole genome shotgun (WGS) entry which is preliminary data.</text>
</comment>
<gene>
    <name evidence="1" type="ORF">CVV26_02690</name>
</gene>
<sequence length="96" mass="11608">MLSKTPQFDKALDEILEKLKPHQKTCQQCQSVFDIFSEDIEFYKMLRVPEPKLCPECRKQRRFGFYNNILKFYKKEDFETKEKIISTFPSESPYKI</sequence>
<dbReference type="EMBL" id="PGYQ01000013">
    <property type="protein sequence ID" value="PKL72194.1"/>
    <property type="molecule type" value="Genomic_DNA"/>
</dbReference>
<reference evidence="1 2" key="1">
    <citation type="journal article" date="2017" name="ISME J.">
        <title>Potential for microbial H2 and metal transformations associated with novel bacteria and archaea in deep terrestrial subsurface sediments.</title>
        <authorList>
            <person name="Hernsdorf A.W."/>
            <person name="Amano Y."/>
            <person name="Miyakawa K."/>
            <person name="Ise K."/>
            <person name="Suzuki Y."/>
            <person name="Anantharaman K."/>
            <person name="Probst A."/>
            <person name="Burstein D."/>
            <person name="Thomas B.C."/>
            <person name="Banfield J.F."/>
        </authorList>
    </citation>
    <scope>NUCLEOTIDE SEQUENCE [LARGE SCALE GENOMIC DNA]</scope>
    <source>
        <strain evidence="1">HGW-Kuenenbacteria-1</strain>
    </source>
</reference>
<accession>A0A2N1UN80</accession>
<organism evidence="1 2">
    <name type="scientific">Candidatus Kuenenbacteria bacterium HGW-Kuenenbacteria-1</name>
    <dbReference type="NCBI Taxonomy" id="2013812"/>
    <lineage>
        <taxon>Bacteria</taxon>
        <taxon>Candidatus Kueneniibacteriota</taxon>
    </lineage>
</organism>
<evidence type="ECO:0000313" key="1">
    <source>
        <dbReference type="EMBL" id="PKL72194.1"/>
    </source>
</evidence>
<dbReference type="Proteomes" id="UP000233414">
    <property type="component" value="Unassembled WGS sequence"/>
</dbReference>
<dbReference type="AlphaFoldDB" id="A0A2N1UN80"/>
<evidence type="ECO:0000313" key="2">
    <source>
        <dbReference type="Proteomes" id="UP000233414"/>
    </source>
</evidence>
<proteinExistence type="predicted"/>
<protein>
    <submittedName>
        <fullName evidence="1">Uncharacterized protein</fullName>
    </submittedName>
</protein>